<dbReference type="GO" id="GO:0016887">
    <property type="term" value="F:ATP hydrolysis activity"/>
    <property type="evidence" value="ECO:0007669"/>
    <property type="project" value="InterPro"/>
</dbReference>
<dbReference type="CDD" id="cd03235">
    <property type="entry name" value="ABC_Metallic_Cations"/>
    <property type="match status" value="1"/>
</dbReference>
<protein>
    <submittedName>
        <fullName evidence="6 7">ABC transporter</fullName>
    </submittedName>
</protein>
<evidence type="ECO:0000313" key="7">
    <source>
        <dbReference type="EMBL" id="RAM01241.1"/>
    </source>
</evidence>
<evidence type="ECO:0000256" key="3">
    <source>
        <dbReference type="ARBA" id="ARBA00022741"/>
    </source>
</evidence>
<dbReference type="OrthoDB" id="9809450at2"/>
<dbReference type="PROSITE" id="PS00211">
    <property type="entry name" value="ABC_TRANSPORTER_1"/>
    <property type="match status" value="1"/>
</dbReference>
<evidence type="ECO:0000313" key="6">
    <source>
        <dbReference type="EMBL" id="QBH12249.1"/>
    </source>
</evidence>
<dbReference type="GO" id="GO:0005524">
    <property type="term" value="F:ATP binding"/>
    <property type="evidence" value="ECO:0007669"/>
    <property type="project" value="UniProtKB-KW"/>
</dbReference>
<keyword evidence="9" id="KW-1185">Reference proteome</keyword>
<evidence type="ECO:0000313" key="8">
    <source>
        <dbReference type="Proteomes" id="UP000248798"/>
    </source>
</evidence>
<dbReference type="Pfam" id="PF00005">
    <property type="entry name" value="ABC_tran"/>
    <property type="match status" value="1"/>
</dbReference>
<dbReference type="EMBL" id="QLNI01000030">
    <property type="protein sequence ID" value="RAM01241.1"/>
    <property type="molecule type" value="Genomic_DNA"/>
</dbReference>
<dbReference type="RefSeq" id="WP_111958114.1">
    <property type="nucleotide sequence ID" value="NZ_CP036313.1"/>
</dbReference>
<keyword evidence="3" id="KW-0547">Nucleotide-binding</keyword>
<gene>
    <name evidence="7" type="ORF">DO021_15005</name>
    <name evidence="6" type="ORF">EYB58_04520</name>
</gene>
<keyword evidence="2" id="KW-0813">Transport</keyword>
<dbReference type="PANTHER" id="PTHR42734:SF17">
    <property type="entry name" value="METAL TRANSPORT SYSTEM ATP-BINDING PROTEIN TM_0124-RELATED"/>
    <property type="match status" value="1"/>
</dbReference>
<dbReference type="Proteomes" id="UP000293902">
    <property type="component" value="Chromosome"/>
</dbReference>
<dbReference type="EMBL" id="CP036313">
    <property type="protein sequence ID" value="QBH12249.1"/>
    <property type="molecule type" value="Genomic_DNA"/>
</dbReference>
<dbReference type="InterPro" id="IPR050153">
    <property type="entry name" value="Metal_Ion_Import_ABC"/>
</dbReference>
<dbReference type="InterPro" id="IPR003593">
    <property type="entry name" value="AAA+_ATPase"/>
</dbReference>
<evidence type="ECO:0000259" key="5">
    <source>
        <dbReference type="PROSITE" id="PS50893"/>
    </source>
</evidence>
<accession>A0A328F9E9</accession>
<dbReference type="InterPro" id="IPR027417">
    <property type="entry name" value="P-loop_NTPase"/>
</dbReference>
<dbReference type="PANTHER" id="PTHR42734">
    <property type="entry name" value="METAL TRANSPORT SYSTEM ATP-BINDING PROTEIN TM_0124-RELATED"/>
    <property type="match status" value="1"/>
</dbReference>
<dbReference type="InterPro" id="IPR003439">
    <property type="entry name" value="ABC_transporter-like_ATP-bd"/>
</dbReference>
<evidence type="ECO:0000256" key="2">
    <source>
        <dbReference type="ARBA" id="ARBA00022448"/>
    </source>
</evidence>
<dbReference type="Gene3D" id="3.40.50.300">
    <property type="entry name" value="P-loop containing nucleotide triphosphate hydrolases"/>
    <property type="match status" value="1"/>
</dbReference>
<reference evidence="6 9" key="2">
    <citation type="submission" date="2019-02" db="EMBL/GenBank/DDBJ databases">
        <title>Complete genome sequence of Desulfobacter hydrogenophilus AcRS1.</title>
        <authorList>
            <person name="Marietou A."/>
            <person name="Lund M.B."/>
            <person name="Marshall I.P.G."/>
            <person name="Schreiber L."/>
            <person name="Jorgensen B."/>
        </authorList>
    </citation>
    <scope>NUCLEOTIDE SEQUENCE [LARGE SCALE GENOMIC DNA]</scope>
    <source>
        <strain evidence="6 9">AcRS1</strain>
    </source>
</reference>
<dbReference type="InterPro" id="IPR017871">
    <property type="entry name" value="ABC_transporter-like_CS"/>
</dbReference>
<evidence type="ECO:0000256" key="1">
    <source>
        <dbReference type="ARBA" id="ARBA00005417"/>
    </source>
</evidence>
<comment type="similarity">
    <text evidence="1">Belongs to the ABC transporter superfamily.</text>
</comment>
<dbReference type="PROSITE" id="PS50893">
    <property type="entry name" value="ABC_TRANSPORTER_2"/>
    <property type="match status" value="1"/>
</dbReference>
<reference evidence="7 8" key="1">
    <citation type="submission" date="2018-06" db="EMBL/GenBank/DDBJ databases">
        <title>Complete Genome Sequence of Desulfobacter hydrogenophilus (DSM3380).</title>
        <authorList>
            <person name="Marietou A."/>
            <person name="Schreiber L."/>
            <person name="Marshall I."/>
            <person name="Jorgensen B."/>
        </authorList>
    </citation>
    <scope>NUCLEOTIDE SEQUENCE [LARGE SCALE GENOMIC DNA]</scope>
    <source>
        <strain evidence="7 8">DSM 3380</strain>
    </source>
</reference>
<evidence type="ECO:0000313" key="9">
    <source>
        <dbReference type="Proteomes" id="UP000293902"/>
    </source>
</evidence>
<keyword evidence="4 6" id="KW-0067">ATP-binding</keyword>
<dbReference type="AlphaFoldDB" id="A0A328F9E9"/>
<dbReference type="SMART" id="SM00382">
    <property type="entry name" value="AAA"/>
    <property type="match status" value="1"/>
</dbReference>
<evidence type="ECO:0000256" key="4">
    <source>
        <dbReference type="ARBA" id="ARBA00022840"/>
    </source>
</evidence>
<sequence length="257" mass="28336">MDFSYNGQAVLTDINLTIREHDFMAVIGPNGGGKSTLIRLILGLLKPDKGKIRVLGERPGKHSQALGYVPQNVHINDHFPITSLDVVLMGCLGTGGRFGQSRRTRKECEKDGLVTLERLGMAKHARKKIGELSGGQRQRVFIARSLMTRPRLLLLDEPTASIDSRGQEDFLNLLETLNKDVAIVVITHDLFSVSNYVKSVACVNHGLHYHSQEEIKGQMLETMYECSVEDVCRVQVLSQVLPGVVGHKNSGGRDGNP</sequence>
<proteinExistence type="inferred from homology"/>
<dbReference type="Proteomes" id="UP000248798">
    <property type="component" value="Unassembled WGS sequence"/>
</dbReference>
<organism evidence="7 8">
    <name type="scientific">Desulfobacter hydrogenophilus</name>
    <dbReference type="NCBI Taxonomy" id="2291"/>
    <lineage>
        <taxon>Bacteria</taxon>
        <taxon>Pseudomonadati</taxon>
        <taxon>Thermodesulfobacteriota</taxon>
        <taxon>Desulfobacteria</taxon>
        <taxon>Desulfobacterales</taxon>
        <taxon>Desulfobacteraceae</taxon>
        <taxon>Desulfobacter</taxon>
    </lineage>
</organism>
<feature type="domain" description="ABC transporter" evidence="5">
    <location>
        <begin position="1"/>
        <end position="230"/>
    </location>
</feature>
<dbReference type="SUPFAM" id="SSF52540">
    <property type="entry name" value="P-loop containing nucleoside triphosphate hydrolases"/>
    <property type="match status" value="1"/>
</dbReference>
<name>A0A328F9E9_9BACT</name>